<evidence type="ECO:0000256" key="4">
    <source>
        <dbReference type="ARBA" id="ARBA00022692"/>
    </source>
</evidence>
<evidence type="ECO:0000256" key="7">
    <source>
        <dbReference type="ARBA" id="ARBA00035120"/>
    </source>
</evidence>
<dbReference type="KEGG" id="tva:4756791"/>
<dbReference type="VEuPathDB" id="TrichDB:TVAGG3_0671710"/>
<dbReference type="GO" id="GO:0005886">
    <property type="term" value="C:plasma membrane"/>
    <property type="evidence" value="ECO:0000318"/>
    <property type="project" value="GO_Central"/>
</dbReference>
<dbReference type="SMR" id="A2F7Z4"/>
<dbReference type="RefSeq" id="XP_001311918.1">
    <property type="nucleotide sequence ID" value="XM_001311917.1"/>
</dbReference>
<keyword evidence="5 10" id="KW-1133">Transmembrane helix</keyword>
<reference evidence="11" key="1">
    <citation type="submission" date="2006-10" db="EMBL/GenBank/DDBJ databases">
        <authorList>
            <person name="Amadeo P."/>
            <person name="Zhao Q."/>
            <person name="Wortman J."/>
            <person name="Fraser-Liggett C."/>
            <person name="Carlton J."/>
        </authorList>
    </citation>
    <scope>NUCLEOTIDE SEQUENCE</scope>
    <source>
        <strain evidence="11">G3</strain>
    </source>
</reference>
<reference evidence="11" key="2">
    <citation type="journal article" date="2007" name="Science">
        <title>Draft genome sequence of the sexually transmitted pathogen Trichomonas vaginalis.</title>
        <authorList>
            <person name="Carlton J.M."/>
            <person name="Hirt R.P."/>
            <person name="Silva J.C."/>
            <person name="Delcher A.L."/>
            <person name="Schatz M."/>
            <person name="Zhao Q."/>
            <person name="Wortman J.R."/>
            <person name="Bidwell S.L."/>
            <person name="Alsmark U.C.M."/>
            <person name="Besteiro S."/>
            <person name="Sicheritz-Ponten T."/>
            <person name="Noel C.J."/>
            <person name="Dacks J.B."/>
            <person name="Foster P.G."/>
            <person name="Simillion C."/>
            <person name="Van de Peer Y."/>
            <person name="Miranda-Saavedra D."/>
            <person name="Barton G.J."/>
            <person name="Westrop G.D."/>
            <person name="Mueller S."/>
            <person name="Dessi D."/>
            <person name="Fiori P.L."/>
            <person name="Ren Q."/>
            <person name="Paulsen I."/>
            <person name="Zhang H."/>
            <person name="Bastida-Corcuera F.D."/>
            <person name="Simoes-Barbosa A."/>
            <person name="Brown M.T."/>
            <person name="Hayes R.D."/>
            <person name="Mukherjee M."/>
            <person name="Okumura C.Y."/>
            <person name="Schneider R."/>
            <person name="Smith A.J."/>
            <person name="Vanacova S."/>
            <person name="Villalvazo M."/>
            <person name="Haas B.J."/>
            <person name="Pertea M."/>
            <person name="Feldblyum T.V."/>
            <person name="Utterback T.R."/>
            <person name="Shu C.L."/>
            <person name="Osoegawa K."/>
            <person name="de Jong P.J."/>
            <person name="Hrdy I."/>
            <person name="Horvathova L."/>
            <person name="Zubacova Z."/>
            <person name="Dolezal P."/>
            <person name="Malik S.B."/>
            <person name="Logsdon J.M. Jr."/>
            <person name="Henze K."/>
            <person name="Gupta A."/>
            <person name="Wang C.C."/>
            <person name="Dunne R.L."/>
            <person name="Upcroft J.A."/>
            <person name="Upcroft P."/>
            <person name="White O."/>
            <person name="Salzberg S.L."/>
            <person name="Tang P."/>
            <person name="Chiu C.-H."/>
            <person name="Lee Y.-S."/>
            <person name="Embley T.M."/>
            <person name="Coombs G.H."/>
            <person name="Mottram J.C."/>
            <person name="Tachezy J."/>
            <person name="Fraser-Liggett C.M."/>
            <person name="Johnson P.J."/>
        </authorList>
    </citation>
    <scope>NUCLEOTIDE SEQUENCE [LARGE SCALE GENOMIC DNA]</scope>
    <source>
        <strain evidence="11">G3</strain>
    </source>
</reference>
<evidence type="ECO:0000256" key="3">
    <source>
        <dbReference type="ARBA" id="ARBA00022475"/>
    </source>
</evidence>
<comment type="subcellular location">
    <subcellularLocation>
        <location evidence="2">Cell membrane</location>
        <topology evidence="2">Multi-pass membrane protein</topology>
    </subcellularLocation>
</comment>
<keyword evidence="3" id="KW-1003">Cell membrane</keyword>
<protein>
    <submittedName>
        <fullName evidence="11">CrcB-like protein</fullName>
    </submittedName>
</protein>
<dbReference type="GO" id="GO:1903425">
    <property type="term" value="F:fluoride transmembrane transporter activity"/>
    <property type="evidence" value="ECO:0000318"/>
    <property type="project" value="GO_Central"/>
</dbReference>
<dbReference type="PANTHER" id="PTHR28259">
    <property type="entry name" value="FLUORIDE EXPORT PROTEIN 1-RELATED"/>
    <property type="match status" value="1"/>
</dbReference>
<evidence type="ECO:0000256" key="1">
    <source>
        <dbReference type="ARBA" id="ARBA00002598"/>
    </source>
</evidence>
<evidence type="ECO:0000256" key="9">
    <source>
        <dbReference type="SAM" id="MobiDB-lite"/>
    </source>
</evidence>
<dbReference type="OrthoDB" id="409792at2759"/>
<dbReference type="InterPro" id="IPR003691">
    <property type="entry name" value="FluC"/>
</dbReference>
<feature type="transmembrane region" description="Helical" evidence="10">
    <location>
        <begin position="101"/>
        <end position="119"/>
    </location>
</feature>
<evidence type="ECO:0000256" key="6">
    <source>
        <dbReference type="ARBA" id="ARBA00023136"/>
    </source>
</evidence>
<dbReference type="HAMAP" id="MF_00454">
    <property type="entry name" value="FluC"/>
    <property type="match status" value="1"/>
</dbReference>
<dbReference type="Pfam" id="PF02537">
    <property type="entry name" value="CRCB"/>
    <property type="match status" value="1"/>
</dbReference>
<evidence type="ECO:0000256" key="10">
    <source>
        <dbReference type="SAM" id="Phobius"/>
    </source>
</evidence>
<dbReference type="EMBL" id="DS113655">
    <property type="protein sequence ID" value="EAX98988.1"/>
    <property type="molecule type" value="Genomic_DNA"/>
</dbReference>
<feature type="transmembrane region" description="Helical" evidence="10">
    <location>
        <begin position="63"/>
        <end position="81"/>
    </location>
</feature>
<name>A2F7Z4_TRIV3</name>
<dbReference type="AlphaFoldDB" id="A2F7Z4"/>
<keyword evidence="12" id="KW-1185">Reference proteome</keyword>
<dbReference type="PANTHER" id="PTHR28259:SF1">
    <property type="entry name" value="FLUORIDE EXPORT PROTEIN 1-RELATED"/>
    <property type="match status" value="1"/>
</dbReference>
<feature type="region of interest" description="Disordered" evidence="9">
    <location>
        <begin position="129"/>
        <end position="152"/>
    </location>
</feature>
<evidence type="ECO:0000256" key="8">
    <source>
        <dbReference type="ARBA" id="ARBA00035585"/>
    </source>
</evidence>
<comment type="catalytic activity">
    <reaction evidence="8">
        <text>fluoride(in) = fluoride(out)</text>
        <dbReference type="Rhea" id="RHEA:76159"/>
        <dbReference type="ChEBI" id="CHEBI:17051"/>
    </reaction>
    <physiologicalReaction direction="left-to-right" evidence="8">
        <dbReference type="Rhea" id="RHEA:76160"/>
    </physiologicalReaction>
</comment>
<sequence>MIVILMAAGGVVGTLLRYGIFVGIKKTYHEYFDLATLIANYVGCFFAGLVIPIETKEQWQKYLMTLFSVGFCGSLTTFSGYTSYSLSSLENHHVLSGLGEVLFSLLGCFLFLFLGYLLTTTIKNHLTKNDQDQKEEKSDDASASEAHVEPSL</sequence>
<keyword evidence="4 10" id="KW-0812">Transmembrane</keyword>
<accession>A2F7Z4</accession>
<proteinExistence type="inferred from homology"/>
<comment type="function">
    <text evidence="1">Fluoride channel required for the rapid expulsion of cytoplasmic fluoride.</text>
</comment>
<dbReference type="Proteomes" id="UP000001542">
    <property type="component" value="Unassembled WGS sequence"/>
</dbReference>
<dbReference type="InParanoid" id="A2F7Z4"/>
<feature type="compositionally biased region" description="Basic and acidic residues" evidence="9">
    <location>
        <begin position="129"/>
        <end position="140"/>
    </location>
</feature>
<dbReference type="VEuPathDB" id="TrichDB:TVAG_431970"/>
<keyword evidence="6 10" id="KW-0472">Membrane</keyword>
<comment type="similarity">
    <text evidence="7">Belongs to the fluoride channel Fluc/FEX (TC 1.A.43) family.</text>
</comment>
<evidence type="ECO:0000256" key="5">
    <source>
        <dbReference type="ARBA" id="ARBA00022989"/>
    </source>
</evidence>
<dbReference type="GO" id="GO:1903424">
    <property type="term" value="P:fluoride transmembrane transport"/>
    <property type="evidence" value="ECO:0000318"/>
    <property type="project" value="GO_Central"/>
</dbReference>
<evidence type="ECO:0000313" key="12">
    <source>
        <dbReference type="Proteomes" id="UP000001542"/>
    </source>
</evidence>
<gene>
    <name evidence="11" type="ORF">TVAG_431970</name>
</gene>
<organism evidence="11 12">
    <name type="scientific">Trichomonas vaginalis (strain ATCC PRA-98 / G3)</name>
    <dbReference type="NCBI Taxonomy" id="412133"/>
    <lineage>
        <taxon>Eukaryota</taxon>
        <taxon>Metamonada</taxon>
        <taxon>Parabasalia</taxon>
        <taxon>Trichomonadida</taxon>
        <taxon>Trichomonadidae</taxon>
        <taxon>Trichomonas</taxon>
    </lineage>
</organism>
<feature type="transmembrane region" description="Helical" evidence="10">
    <location>
        <begin position="31"/>
        <end position="51"/>
    </location>
</feature>
<evidence type="ECO:0000313" key="11">
    <source>
        <dbReference type="EMBL" id="EAX98988.1"/>
    </source>
</evidence>
<evidence type="ECO:0000256" key="2">
    <source>
        <dbReference type="ARBA" id="ARBA00004651"/>
    </source>
</evidence>